<evidence type="ECO:0000313" key="1">
    <source>
        <dbReference type="EMBL" id="DAE27413.1"/>
    </source>
</evidence>
<name>A0A8S5R8P8_9VIRU</name>
<sequence>MWKVYDKTGTKVRCEVRKVQYSGTFMGECFVNTTIYSELPIDFEIGDYFIYRNEQFTINYDPSVLKKAGAKKSGESYVYDGVKFNNDSDELTRCDFLDYILADNYVHFSSLPNFSFFASSIQDLADRIQANLDRVYTDEQKWTVEVHPEYVDTTNVNIDVSKIKVWGALDFIKSKFNANFIIRGRKIIIGTAGVVIDNVFQYGKGKGLVEIQRVAESNQQITTRLRVYGSTRNLPVRYYNKLSDASLTNYLPNNMAVQNLMLPDFPRKALDVYIDSPNISVLGIREDSIYFDGSDESLPEIYPSMEGMTAEQLIGAGISCSIDSGDNGNLDEIVTDATEKDGKAISDDGTWDQLKDGEDIPPFLLTLKDVGFDINDYLTGETATISMKDGMCGGREFEITKCEKKGNKYILTCNRVYDDGLKLYFPYKHYNIKAGDKFVLLNIDMPEVYISAAAQRLLKAGKEYLAKNDYVRYTYEVKIDEIYMARHTQLYSLLKEGDLMLFTESDFNIDGSIIIDSLRITEGEGLVPTYEVTLANEKSVGTLEKIQNAIDSIGGGQGSGGYNSQQINSLIRTFGSKLFLSKISDDIAQGVIQFLKGAVFGEFAEGIAGFGGKIDQFGSAWLDSLSIRKFLEVPELRYNRISIEVGNSWNAPGGGVIESVVPDTDVDGNILNTGTIMLHLQDKEIGKVAVDDICQGIFHDGMTLDNNFSDDYDDGIGNFQFSGFYTCYFRITEILEAGRNSKFRYMLRGVSDRWRFLFHPCEAMHFVGYGNFTDKSRQTSRYSTRTYERYLRGVNDWEFTSDNIGAQFGDLSNLSVFGMNMEGYSAYLNNIYMTGVIEQLENYPARIEIDTQGDNFLAFGETMDITCRVFKGWSDITDTVTKWRITRDSGDTADDEAWAIKNKNFAGNITLAYEDLGDNAITSVSTLFTVTATNKTDTAKAIISI</sequence>
<reference evidence="1" key="1">
    <citation type="journal article" date="2021" name="Proc. Natl. Acad. Sci. U.S.A.">
        <title>A Catalog of Tens of Thousands of Viruses from Human Metagenomes Reveals Hidden Associations with Chronic Diseases.</title>
        <authorList>
            <person name="Tisza M.J."/>
            <person name="Buck C.B."/>
        </authorList>
    </citation>
    <scope>NUCLEOTIDE SEQUENCE</scope>
    <source>
        <strain evidence="1">CtIVh9</strain>
    </source>
</reference>
<dbReference type="EMBL" id="BK015838">
    <property type="protein sequence ID" value="DAE27413.1"/>
    <property type="molecule type" value="Genomic_DNA"/>
</dbReference>
<accession>A0A8S5R8P8</accession>
<proteinExistence type="predicted"/>
<organism evidence="1">
    <name type="scientific">virus sp. ctIVh9</name>
    <dbReference type="NCBI Taxonomy" id="2826797"/>
    <lineage>
        <taxon>Viruses</taxon>
    </lineage>
</organism>
<protein>
    <submittedName>
        <fullName evidence="1">Tail protein</fullName>
    </submittedName>
</protein>